<dbReference type="RefSeq" id="WP_012120175.1">
    <property type="nucleotide sequence ID" value="NC_009767.1"/>
</dbReference>
<dbReference type="NCBIfam" id="TIGR01697">
    <property type="entry name" value="PNPH-PUNA-XAPA"/>
    <property type="match status" value="1"/>
</dbReference>
<keyword evidence="11" id="KW-1185">Reference proteome</keyword>
<evidence type="ECO:0000256" key="6">
    <source>
        <dbReference type="ARBA" id="ARBA00048556"/>
    </source>
</evidence>
<evidence type="ECO:0000256" key="1">
    <source>
        <dbReference type="ARBA" id="ARBA00002678"/>
    </source>
</evidence>
<dbReference type="InterPro" id="IPR011270">
    <property type="entry name" value="Pur_Nuc_Pase_Ino/Guo-sp"/>
</dbReference>
<dbReference type="GO" id="GO:0009116">
    <property type="term" value="P:nucleoside metabolic process"/>
    <property type="evidence" value="ECO:0007669"/>
    <property type="project" value="InterPro"/>
</dbReference>
<dbReference type="UniPathway" id="UPA00606"/>
<dbReference type="STRING" id="383372.Rcas_1655"/>
<keyword evidence="4 7" id="KW-0328">Glycosyltransferase</keyword>
<comment type="function">
    <text evidence="1">The purine nucleoside phosphorylases catalyze the phosphorolytic breakdown of the N-glycosidic bond in the beta-(deoxy)ribonucleoside molecules, with the formation of the corresponding free purine bases and pentose-1-phosphate. Cleaves guanosine, inosine, 2'-deoxyguanosine and 2'-deoxyinosine.</text>
</comment>
<feature type="binding site" evidence="8">
    <location>
        <position position="114"/>
    </location>
    <ligand>
        <name>phosphate</name>
        <dbReference type="ChEBI" id="CHEBI:43474"/>
    </ligand>
</feature>
<organism evidence="10 11">
    <name type="scientific">Roseiflexus castenholzii (strain DSM 13941 / HLO8)</name>
    <dbReference type="NCBI Taxonomy" id="383372"/>
    <lineage>
        <taxon>Bacteria</taxon>
        <taxon>Bacillati</taxon>
        <taxon>Chloroflexota</taxon>
        <taxon>Chloroflexia</taxon>
        <taxon>Chloroflexales</taxon>
        <taxon>Roseiflexineae</taxon>
        <taxon>Roseiflexaceae</taxon>
        <taxon>Roseiflexus</taxon>
    </lineage>
</organism>
<dbReference type="PIRSF" id="PIRSF000477">
    <property type="entry name" value="PurNPase"/>
    <property type="match status" value="1"/>
</dbReference>
<dbReference type="Pfam" id="PF01048">
    <property type="entry name" value="PNP_UDP_1"/>
    <property type="match status" value="1"/>
</dbReference>
<dbReference type="EC" id="2.4.2.1" evidence="7"/>
<comment type="catalytic activity">
    <reaction evidence="6">
        <text>a purine 2'-deoxy-D-ribonucleoside + phosphate = a purine nucleobase + 2-deoxy-alpha-D-ribose 1-phosphate</text>
        <dbReference type="Rhea" id="RHEA:36431"/>
        <dbReference type="ChEBI" id="CHEBI:26386"/>
        <dbReference type="ChEBI" id="CHEBI:43474"/>
        <dbReference type="ChEBI" id="CHEBI:57259"/>
        <dbReference type="ChEBI" id="CHEBI:142361"/>
        <dbReference type="EC" id="2.4.2.1"/>
    </reaction>
</comment>
<feature type="domain" description="Nucleoside phosphorylase" evidence="9">
    <location>
        <begin position="24"/>
        <end position="273"/>
    </location>
</feature>
<dbReference type="InterPro" id="IPR011268">
    <property type="entry name" value="Purine_phosphorylase"/>
</dbReference>
<evidence type="ECO:0000313" key="10">
    <source>
        <dbReference type="EMBL" id="ABU57747.1"/>
    </source>
</evidence>
<keyword evidence="5 7" id="KW-0808">Transferase</keyword>
<dbReference type="KEGG" id="rca:Rcas_1655"/>
<dbReference type="SUPFAM" id="SSF53167">
    <property type="entry name" value="Purine and uridine phosphorylases"/>
    <property type="match status" value="1"/>
</dbReference>
<feature type="binding site" evidence="8">
    <location>
        <position position="239"/>
    </location>
    <ligand>
        <name>a purine D-ribonucleoside</name>
        <dbReference type="ChEBI" id="CHEBI:142355"/>
    </ligand>
</feature>
<evidence type="ECO:0000256" key="4">
    <source>
        <dbReference type="ARBA" id="ARBA00022676"/>
    </source>
</evidence>
<gene>
    <name evidence="10" type="ordered locus">Rcas_1655</name>
</gene>
<feature type="binding site" evidence="8">
    <location>
        <position position="62"/>
    </location>
    <ligand>
        <name>phosphate</name>
        <dbReference type="ChEBI" id="CHEBI:43474"/>
    </ligand>
</feature>
<dbReference type="InterPro" id="IPR035994">
    <property type="entry name" value="Nucleoside_phosphorylase_sf"/>
</dbReference>
<comment type="similarity">
    <text evidence="3 7">Belongs to the PNP/MTAP phosphorylase family.</text>
</comment>
<dbReference type="PANTHER" id="PTHR11904:SF9">
    <property type="entry name" value="PURINE NUCLEOSIDE PHOSPHORYLASE-RELATED"/>
    <property type="match status" value="1"/>
</dbReference>
<feature type="binding site" evidence="8">
    <location>
        <position position="31"/>
    </location>
    <ligand>
        <name>phosphate</name>
        <dbReference type="ChEBI" id="CHEBI:43474"/>
    </ligand>
</feature>
<protein>
    <recommendedName>
        <fullName evidence="7">Purine nucleoside phosphorylase</fullName>
        <ecNumber evidence="7">2.4.2.1</ecNumber>
    </recommendedName>
    <alternativeName>
        <fullName evidence="7">Inosine-guanosine phosphorylase</fullName>
    </alternativeName>
</protein>
<name>A7NJS7_ROSCS</name>
<sequence length="288" mass="30928">MDDLLNLIEPARSIIAARISLVPRIALILGSGWSELADNLDNPVVVPYTDIPGFPPTTVVGHRGELVIGVLAGQPVAVMRGRFHFYEGHSMQQVTFPVRVLRALGCTTLLATNAAGGLHADWSVGDLMLITDHIFLPGLAGHHPLRGPNDERMGPRFPAMVGAYDRELMRLACAAADDLGILLREGVYLMLSGPAFESSAELRMCRLLGADAVGMSTVPEIVVARHMGMRCMGLSLITNLALADGPPANHQEVLDAGKSARPRVTALIRAILERMDRTATIPTSPDRP</sequence>
<evidence type="ECO:0000256" key="3">
    <source>
        <dbReference type="ARBA" id="ARBA00006751"/>
    </source>
</evidence>
<dbReference type="Gene3D" id="3.40.50.1580">
    <property type="entry name" value="Nucleoside phosphorylase domain"/>
    <property type="match status" value="1"/>
</dbReference>
<feature type="binding site" evidence="8">
    <location>
        <position position="216"/>
    </location>
    <ligand>
        <name>phosphate</name>
        <dbReference type="ChEBI" id="CHEBI:43474"/>
    </ligand>
</feature>
<dbReference type="Proteomes" id="UP000000263">
    <property type="component" value="Chromosome"/>
</dbReference>
<dbReference type="GO" id="GO:0005737">
    <property type="term" value="C:cytoplasm"/>
    <property type="evidence" value="ECO:0007669"/>
    <property type="project" value="TreeGrafter"/>
</dbReference>
<dbReference type="GO" id="GO:0004731">
    <property type="term" value="F:purine-nucleoside phosphorylase activity"/>
    <property type="evidence" value="ECO:0007669"/>
    <property type="project" value="UniProtKB-EC"/>
</dbReference>
<dbReference type="NCBIfam" id="NF006054">
    <property type="entry name" value="PRK08202.1"/>
    <property type="match status" value="1"/>
</dbReference>
<reference evidence="10 11" key="1">
    <citation type="submission" date="2007-08" db="EMBL/GenBank/DDBJ databases">
        <title>Complete sequence of Roseiflexus castenholzii DSM 13941.</title>
        <authorList>
            <consortium name="US DOE Joint Genome Institute"/>
            <person name="Copeland A."/>
            <person name="Lucas S."/>
            <person name="Lapidus A."/>
            <person name="Barry K."/>
            <person name="Glavina del Rio T."/>
            <person name="Dalin E."/>
            <person name="Tice H."/>
            <person name="Pitluck S."/>
            <person name="Thompson L.S."/>
            <person name="Brettin T."/>
            <person name="Bruce D."/>
            <person name="Detter J.C."/>
            <person name="Han C."/>
            <person name="Tapia R."/>
            <person name="Schmutz J."/>
            <person name="Larimer F."/>
            <person name="Land M."/>
            <person name="Hauser L."/>
            <person name="Kyrpides N."/>
            <person name="Mikhailova N."/>
            <person name="Bryant D.A."/>
            <person name="Hanada S."/>
            <person name="Tsukatani Y."/>
            <person name="Richardson P."/>
        </authorList>
    </citation>
    <scope>NUCLEOTIDE SEQUENCE [LARGE SCALE GENOMIC DNA]</scope>
    <source>
        <strain evidence="11">DSM 13941 / HLO8</strain>
    </source>
</reference>
<accession>A7NJS7</accession>
<evidence type="ECO:0000259" key="9">
    <source>
        <dbReference type="Pfam" id="PF01048"/>
    </source>
</evidence>
<dbReference type="CDD" id="cd09009">
    <property type="entry name" value="PNP-EcPNPII_like"/>
    <property type="match status" value="1"/>
</dbReference>
<evidence type="ECO:0000256" key="7">
    <source>
        <dbReference type="PIRNR" id="PIRNR000477"/>
    </source>
</evidence>
<evidence type="ECO:0000256" key="5">
    <source>
        <dbReference type="ARBA" id="ARBA00022679"/>
    </source>
</evidence>
<dbReference type="AlphaFoldDB" id="A7NJS7"/>
<dbReference type="HOGENOM" id="CLU_054456_1_0_0"/>
<comment type="pathway">
    <text evidence="2 7">Purine metabolism; purine nucleoside salvage.</text>
</comment>
<evidence type="ECO:0000256" key="2">
    <source>
        <dbReference type="ARBA" id="ARBA00005058"/>
    </source>
</evidence>
<dbReference type="PANTHER" id="PTHR11904">
    <property type="entry name" value="METHYLTHIOADENOSINE/PURINE NUCLEOSIDE PHOSPHORYLASE"/>
    <property type="match status" value="1"/>
</dbReference>
<dbReference type="InterPro" id="IPR000845">
    <property type="entry name" value="Nucleoside_phosphorylase_d"/>
</dbReference>
<dbReference type="EMBL" id="CP000804">
    <property type="protein sequence ID" value="ABU57747.1"/>
    <property type="molecule type" value="Genomic_DNA"/>
</dbReference>
<evidence type="ECO:0000313" key="11">
    <source>
        <dbReference type="Proteomes" id="UP000000263"/>
    </source>
</evidence>
<evidence type="ECO:0000256" key="8">
    <source>
        <dbReference type="PIRSR" id="PIRSR000477-2"/>
    </source>
</evidence>
<dbReference type="eggNOG" id="COG0005">
    <property type="taxonomic scope" value="Bacteria"/>
</dbReference>
<feature type="binding site" evidence="8">
    <location>
        <begin position="82"/>
        <end position="84"/>
    </location>
    <ligand>
        <name>phosphate</name>
        <dbReference type="ChEBI" id="CHEBI:43474"/>
    </ligand>
</feature>
<dbReference type="OrthoDB" id="1523230at2"/>
<feature type="binding site" evidence="8">
    <location>
        <position position="197"/>
    </location>
    <ligand>
        <name>a purine D-ribonucleoside</name>
        <dbReference type="ChEBI" id="CHEBI:142355"/>
    </ligand>
</feature>
<proteinExistence type="inferred from homology"/>
<dbReference type="NCBIfam" id="TIGR01700">
    <property type="entry name" value="PNPH"/>
    <property type="match status" value="1"/>
</dbReference>